<dbReference type="RefSeq" id="XP_005848900.1">
    <property type="nucleotide sequence ID" value="XM_005848838.1"/>
</dbReference>
<keyword evidence="3" id="KW-1185">Reference proteome</keyword>
<keyword evidence="1" id="KW-0732">Signal</keyword>
<dbReference type="KEGG" id="cvr:CHLNCDRAFT_144300"/>
<sequence length="65" mass="6459">MARVLVLMIACLLAASFPVRGRLILQAAPGPVTVTQPVRDAADTASGAVSGALNTAADAIRSALG</sequence>
<dbReference type="InParanoid" id="E1ZCD4"/>
<proteinExistence type="predicted"/>
<protein>
    <submittedName>
        <fullName evidence="2">Uncharacterized protein</fullName>
    </submittedName>
</protein>
<feature type="signal peptide" evidence="1">
    <location>
        <begin position="1"/>
        <end position="21"/>
    </location>
</feature>
<reference evidence="2 3" key="1">
    <citation type="journal article" date="2010" name="Plant Cell">
        <title>The Chlorella variabilis NC64A genome reveals adaptation to photosymbiosis, coevolution with viruses, and cryptic sex.</title>
        <authorList>
            <person name="Blanc G."/>
            <person name="Duncan G."/>
            <person name="Agarkova I."/>
            <person name="Borodovsky M."/>
            <person name="Gurnon J."/>
            <person name="Kuo A."/>
            <person name="Lindquist E."/>
            <person name="Lucas S."/>
            <person name="Pangilinan J."/>
            <person name="Polle J."/>
            <person name="Salamov A."/>
            <person name="Terry A."/>
            <person name="Yamada T."/>
            <person name="Dunigan D.D."/>
            <person name="Grigoriev I.V."/>
            <person name="Claverie J.M."/>
            <person name="Van Etten J.L."/>
        </authorList>
    </citation>
    <scope>NUCLEOTIDE SEQUENCE [LARGE SCALE GENOMIC DNA]</scope>
    <source>
        <strain evidence="2 3">NC64A</strain>
    </source>
</reference>
<feature type="chain" id="PRO_5003156183" evidence="1">
    <location>
        <begin position="22"/>
        <end position="65"/>
    </location>
</feature>
<dbReference type="Proteomes" id="UP000008141">
    <property type="component" value="Unassembled WGS sequence"/>
</dbReference>
<evidence type="ECO:0000313" key="2">
    <source>
        <dbReference type="EMBL" id="EFN56798.1"/>
    </source>
</evidence>
<accession>E1ZCD4</accession>
<gene>
    <name evidence="2" type="ORF">CHLNCDRAFT_144300</name>
</gene>
<name>E1ZCD4_CHLVA</name>
<dbReference type="GeneID" id="17356006"/>
<evidence type="ECO:0000256" key="1">
    <source>
        <dbReference type="SAM" id="SignalP"/>
    </source>
</evidence>
<dbReference type="AlphaFoldDB" id="E1ZCD4"/>
<organism evidence="3">
    <name type="scientific">Chlorella variabilis</name>
    <name type="common">Green alga</name>
    <dbReference type="NCBI Taxonomy" id="554065"/>
    <lineage>
        <taxon>Eukaryota</taxon>
        <taxon>Viridiplantae</taxon>
        <taxon>Chlorophyta</taxon>
        <taxon>core chlorophytes</taxon>
        <taxon>Trebouxiophyceae</taxon>
        <taxon>Chlorellales</taxon>
        <taxon>Chlorellaceae</taxon>
        <taxon>Chlorella clade</taxon>
        <taxon>Chlorella</taxon>
    </lineage>
</organism>
<evidence type="ECO:0000313" key="3">
    <source>
        <dbReference type="Proteomes" id="UP000008141"/>
    </source>
</evidence>
<dbReference type="EMBL" id="GL433841">
    <property type="protein sequence ID" value="EFN56798.1"/>
    <property type="molecule type" value="Genomic_DNA"/>
</dbReference>